<evidence type="ECO:0000313" key="3">
    <source>
        <dbReference type="Proteomes" id="UP001396334"/>
    </source>
</evidence>
<reference evidence="2 3" key="1">
    <citation type="journal article" date="2024" name="G3 (Bethesda)">
        <title>Genome assembly of Hibiscus sabdariffa L. provides insights into metabolisms of medicinal natural products.</title>
        <authorList>
            <person name="Kim T."/>
        </authorList>
    </citation>
    <scope>NUCLEOTIDE SEQUENCE [LARGE SCALE GENOMIC DNA]</scope>
    <source>
        <strain evidence="2">TK-2024</strain>
        <tissue evidence="2">Old leaves</tissue>
    </source>
</reference>
<protein>
    <submittedName>
        <fullName evidence="2">Uncharacterized protein</fullName>
    </submittedName>
</protein>
<accession>A0ABR2NDS8</accession>
<name>A0ABR2NDS8_9ROSI</name>
<feature type="region of interest" description="Disordered" evidence="1">
    <location>
        <begin position="138"/>
        <end position="160"/>
    </location>
</feature>
<dbReference type="EMBL" id="JBBPBN010000171">
    <property type="protein sequence ID" value="KAK8974314.1"/>
    <property type="molecule type" value="Genomic_DNA"/>
</dbReference>
<evidence type="ECO:0000256" key="1">
    <source>
        <dbReference type="SAM" id="MobiDB-lite"/>
    </source>
</evidence>
<comment type="caution">
    <text evidence="2">The sequence shown here is derived from an EMBL/GenBank/DDBJ whole genome shotgun (WGS) entry which is preliminary data.</text>
</comment>
<evidence type="ECO:0000313" key="2">
    <source>
        <dbReference type="EMBL" id="KAK8974314.1"/>
    </source>
</evidence>
<proteinExistence type="predicted"/>
<organism evidence="2 3">
    <name type="scientific">Hibiscus sabdariffa</name>
    <name type="common">roselle</name>
    <dbReference type="NCBI Taxonomy" id="183260"/>
    <lineage>
        <taxon>Eukaryota</taxon>
        <taxon>Viridiplantae</taxon>
        <taxon>Streptophyta</taxon>
        <taxon>Embryophyta</taxon>
        <taxon>Tracheophyta</taxon>
        <taxon>Spermatophyta</taxon>
        <taxon>Magnoliopsida</taxon>
        <taxon>eudicotyledons</taxon>
        <taxon>Gunneridae</taxon>
        <taxon>Pentapetalae</taxon>
        <taxon>rosids</taxon>
        <taxon>malvids</taxon>
        <taxon>Malvales</taxon>
        <taxon>Malvaceae</taxon>
        <taxon>Malvoideae</taxon>
        <taxon>Hibiscus</taxon>
    </lineage>
</organism>
<keyword evidence="3" id="KW-1185">Reference proteome</keyword>
<sequence length="160" mass="17634">MSDTSMPAVGNAHMGSAVNSVAPVVSGGSGVAPAVSASVFTPEQYQPILELLGIADSGLGGAHKRYWFIPAYWDEDLQRMPTLQGLEFPSKPDLDSQKLNPHPQPGNLDKSCCNYRCGSHLHCSLLHSYRWRKPHSKLKRQVKTFQESQKGKEKEKMGDQ</sequence>
<dbReference type="Proteomes" id="UP001396334">
    <property type="component" value="Unassembled WGS sequence"/>
</dbReference>
<gene>
    <name evidence="2" type="ORF">V6N11_034678</name>
</gene>
<feature type="compositionally biased region" description="Basic and acidic residues" evidence="1">
    <location>
        <begin position="149"/>
        <end position="160"/>
    </location>
</feature>